<gene>
    <name evidence="2" type="ORF">TASK_LOCUS8283</name>
</gene>
<sequence>MIEYCTKRILTIALVVLVVVASIIFFIEESVTFALRPQRLTFDNVNPCTENQSFHYLTSCQPCSRVDMKSDPACKDTSHRVQVACDGIKPKADNKNGDKMADASTSKWVSCDPRTFSDLQAERRSFVIFEAFVGCCGLASYLFVRRQHRRLDQRLVDRVYEKSNGNTIQTERSRATYLRESIHVAFQDGVAAFQACACSLENAIARVTLGNMALLASITIHGLLMLKFAWRDAYGSTCNVFYRYLMNQTDLLGVCLSWCLQLLGAFFALHVSYFWWGLRLSTHHACLHGQRLLLQQSYGDYDDDGFNDSVGDLHVSLPVGIGVEAGVAFMDVLLSGALPALLNLWKRRHLERRQEDWQMLEFVVFSVRQAVAIYLLHLGLPLTGAYANGVNAVIQTWGLGRASNPLHHLIVYWFSPLFGVWGGILALKGLQNSAFMWTSHPASSVGLFDLHEASLAATISTSISSSPSDETTPSLHLTSPYNVAGEGLQLAAVCASPKTFRSKSLTRQRPERIAWRRSSRCRLLPQSSRDSQPDIASSASFAGSLDTAGLGDSRKSCRRCPIRNQLEGEEEEEAGVMEFIGGLRRRRNRSFHACA</sequence>
<dbReference type="WBParaSite" id="TASK_0000828201-mRNA-1">
    <property type="protein sequence ID" value="TASK_0000828201-mRNA-1"/>
    <property type="gene ID" value="TASK_0000828201"/>
</dbReference>
<proteinExistence type="predicted"/>
<accession>A0A0R3WC66</accession>
<dbReference type="EMBL" id="UYRS01018765">
    <property type="protein sequence ID" value="VDK39939.1"/>
    <property type="molecule type" value="Genomic_DNA"/>
</dbReference>
<evidence type="ECO:0000313" key="2">
    <source>
        <dbReference type="EMBL" id="VDK39939.1"/>
    </source>
</evidence>
<organism evidence="4">
    <name type="scientific">Taenia asiatica</name>
    <name type="common">Asian tapeworm</name>
    <dbReference type="NCBI Taxonomy" id="60517"/>
    <lineage>
        <taxon>Eukaryota</taxon>
        <taxon>Metazoa</taxon>
        <taxon>Spiralia</taxon>
        <taxon>Lophotrochozoa</taxon>
        <taxon>Platyhelminthes</taxon>
        <taxon>Cestoda</taxon>
        <taxon>Eucestoda</taxon>
        <taxon>Cyclophyllidea</taxon>
        <taxon>Taeniidae</taxon>
        <taxon>Taenia</taxon>
    </lineage>
</organism>
<feature type="transmembrane region" description="Helical" evidence="1">
    <location>
        <begin position="126"/>
        <end position="144"/>
    </location>
</feature>
<reference evidence="4" key="1">
    <citation type="submission" date="2017-02" db="UniProtKB">
        <authorList>
            <consortium name="WormBaseParasite"/>
        </authorList>
    </citation>
    <scope>IDENTIFICATION</scope>
</reference>
<dbReference type="OrthoDB" id="1580043at2759"/>
<dbReference type="GO" id="GO:0015267">
    <property type="term" value="F:channel activity"/>
    <property type="evidence" value="ECO:0007669"/>
    <property type="project" value="TreeGrafter"/>
</dbReference>
<reference evidence="2 3" key="2">
    <citation type="submission" date="2018-11" db="EMBL/GenBank/DDBJ databases">
        <authorList>
            <consortium name="Pathogen Informatics"/>
        </authorList>
    </citation>
    <scope>NUCLEOTIDE SEQUENCE [LARGE SCALE GENOMIC DNA]</scope>
</reference>
<evidence type="ECO:0000313" key="4">
    <source>
        <dbReference type="WBParaSite" id="TASK_0000828201-mRNA-1"/>
    </source>
</evidence>
<dbReference type="InterPro" id="IPR008657">
    <property type="entry name" value="JTB"/>
</dbReference>
<feature type="transmembrane region" description="Helical" evidence="1">
    <location>
        <begin position="409"/>
        <end position="427"/>
    </location>
</feature>
<keyword evidence="1" id="KW-0812">Transmembrane</keyword>
<evidence type="ECO:0000313" key="3">
    <source>
        <dbReference type="Proteomes" id="UP000282613"/>
    </source>
</evidence>
<evidence type="ECO:0000256" key="1">
    <source>
        <dbReference type="SAM" id="Phobius"/>
    </source>
</evidence>
<keyword evidence="1" id="KW-1133">Transmembrane helix</keyword>
<feature type="transmembrane region" description="Helical" evidence="1">
    <location>
        <begin position="9"/>
        <end position="27"/>
    </location>
</feature>
<protein>
    <submittedName>
        <fullName evidence="4">Acyl_transf_3 domain-containing protein</fullName>
    </submittedName>
</protein>
<dbReference type="InterPro" id="IPR051883">
    <property type="entry name" value="AQP11/12_channel"/>
</dbReference>
<dbReference type="GO" id="GO:0005737">
    <property type="term" value="C:cytoplasm"/>
    <property type="evidence" value="ECO:0007669"/>
    <property type="project" value="TreeGrafter"/>
</dbReference>
<dbReference type="Pfam" id="PF05439">
    <property type="entry name" value="JTB"/>
    <property type="match status" value="1"/>
</dbReference>
<feature type="transmembrane region" description="Helical" evidence="1">
    <location>
        <begin position="325"/>
        <end position="345"/>
    </location>
</feature>
<dbReference type="GO" id="GO:0016020">
    <property type="term" value="C:membrane"/>
    <property type="evidence" value="ECO:0007669"/>
    <property type="project" value="InterPro"/>
</dbReference>
<keyword evidence="1" id="KW-0472">Membrane</keyword>
<dbReference type="PANTHER" id="PTHR21191">
    <property type="entry name" value="AQUAPORIN"/>
    <property type="match status" value="1"/>
</dbReference>
<dbReference type="STRING" id="60517.A0A0R3WC66"/>
<keyword evidence="3" id="KW-1185">Reference proteome</keyword>
<dbReference type="Proteomes" id="UP000282613">
    <property type="component" value="Unassembled WGS sequence"/>
</dbReference>
<dbReference type="PANTHER" id="PTHR21191:SF16">
    <property type="entry name" value="AQUAPORIN"/>
    <property type="match status" value="1"/>
</dbReference>
<feature type="transmembrane region" description="Helical" evidence="1">
    <location>
        <begin position="251"/>
        <end position="275"/>
    </location>
</feature>
<name>A0A0R3WC66_TAEAS</name>
<dbReference type="AlphaFoldDB" id="A0A0R3WC66"/>